<gene>
    <name evidence="2" type="ORF">HFP15_03875</name>
</gene>
<dbReference type="InterPro" id="IPR043519">
    <property type="entry name" value="NT_sf"/>
</dbReference>
<dbReference type="RefSeq" id="WP_168511503.1">
    <property type="nucleotide sequence ID" value="NZ_JAAXLS010000002.1"/>
</dbReference>
<evidence type="ECO:0000313" key="3">
    <source>
        <dbReference type="Proteomes" id="UP000715441"/>
    </source>
</evidence>
<proteinExistence type="predicted"/>
<dbReference type="InterPro" id="IPR002934">
    <property type="entry name" value="Polymerase_NTP_transf_dom"/>
</dbReference>
<dbReference type="EMBL" id="JAAXLS010000002">
    <property type="protein sequence ID" value="NKQ52014.1"/>
    <property type="molecule type" value="Genomic_DNA"/>
</dbReference>
<keyword evidence="3" id="KW-1185">Reference proteome</keyword>
<dbReference type="Proteomes" id="UP000715441">
    <property type="component" value="Unassembled WGS sequence"/>
</dbReference>
<dbReference type="Gene3D" id="3.30.460.10">
    <property type="entry name" value="Beta Polymerase, domain 2"/>
    <property type="match status" value="1"/>
</dbReference>
<dbReference type="SUPFAM" id="SSF81301">
    <property type="entry name" value="Nucleotidyltransferase"/>
    <property type="match status" value="1"/>
</dbReference>
<comment type="caution">
    <text evidence="2">The sequence shown here is derived from an EMBL/GenBank/DDBJ whole genome shotgun (WGS) entry which is preliminary data.</text>
</comment>
<sequence length="259" mass="28341">MRDDVVSALLRMKISPDVLESFPELPADVEGLLVYGSQARGDPVPGSDLDVLALVAAPRPSTYSGDVNVSYYTRQQLSTGVGTLFGAHLKRDAKVIWDHSGHLTRAVDDMGEVDTDRLLARVRCMSELFTNPERDLPKYLPGLLREARYLLRSCLYAQAIADDDSCFSVRELAVRHDDPDLARLLASRQPGEPTIADFDECLSRLRGIVGEFPPSEHGSLEATIVNEWGSASDLLSMAFMALGVTGKGSGYAEMEKILL</sequence>
<dbReference type="Pfam" id="PF01909">
    <property type="entry name" value="NTP_transf_2"/>
    <property type="match status" value="1"/>
</dbReference>
<name>A0ABX1IZ69_9PSEU</name>
<feature type="domain" description="Polymerase nucleotidyl transferase" evidence="1">
    <location>
        <begin position="19"/>
        <end position="105"/>
    </location>
</feature>
<organism evidence="2 3">
    <name type="scientific">Amycolatopsis acididurans</name>
    <dbReference type="NCBI Taxonomy" id="2724524"/>
    <lineage>
        <taxon>Bacteria</taxon>
        <taxon>Bacillati</taxon>
        <taxon>Actinomycetota</taxon>
        <taxon>Actinomycetes</taxon>
        <taxon>Pseudonocardiales</taxon>
        <taxon>Pseudonocardiaceae</taxon>
        <taxon>Amycolatopsis</taxon>
    </lineage>
</organism>
<protein>
    <submittedName>
        <fullName evidence="2">Nucleotidyltransferase domain-containing protein</fullName>
    </submittedName>
</protein>
<dbReference type="CDD" id="cd05403">
    <property type="entry name" value="NT_KNTase_like"/>
    <property type="match status" value="1"/>
</dbReference>
<reference evidence="2 3" key="1">
    <citation type="submission" date="2020-04" db="EMBL/GenBank/DDBJ databases">
        <title>Novel species.</title>
        <authorList>
            <person name="Teo W.F.A."/>
            <person name="Lipun K."/>
            <person name="Srisuk N."/>
            <person name="Duangmal K."/>
        </authorList>
    </citation>
    <scope>NUCLEOTIDE SEQUENCE [LARGE SCALE GENOMIC DNA]</scope>
    <source>
        <strain evidence="2 3">K13G38</strain>
    </source>
</reference>
<evidence type="ECO:0000313" key="2">
    <source>
        <dbReference type="EMBL" id="NKQ52014.1"/>
    </source>
</evidence>
<evidence type="ECO:0000259" key="1">
    <source>
        <dbReference type="Pfam" id="PF01909"/>
    </source>
</evidence>
<accession>A0ABX1IZ69</accession>